<protein>
    <recommendedName>
        <fullName evidence="1">Glycosyltransferase 2-like domain-containing protein</fullName>
    </recommendedName>
</protein>
<organism evidence="2 3">
    <name type="scientific">Candidatus Kuenenbacteria bacterium RIFCSPHIGHO2_02_FULL_39_13</name>
    <dbReference type="NCBI Taxonomy" id="1798561"/>
    <lineage>
        <taxon>Bacteria</taxon>
        <taxon>Candidatus Kueneniibacteriota</taxon>
    </lineage>
</organism>
<gene>
    <name evidence="2" type="ORF">A3B87_02090</name>
</gene>
<comment type="caution">
    <text evidence="2">The sequence shown here is derived from an EMBL/GenBank/DDBJ whole genome shotgun (WGS) entry which is preliminary data.</text>
</comment>
<name>A0A1F6FNM3_9BACT</name>
<dbReference type="PANTHER" id="PTHR43179:SF7">
    <property type="entry name" value="RHAMNOSYLTRANSFERASE WBBL"/>
    <property type="match status" value="1"/>
</dbReference>
<dbReference type="Pfam" id="PF00535">
    <property type="entry name" value="Glycos_transf_2"/>
    <property type="match status" value="1"/>
</dbReference>
<dbReference type="SUPFAM" id="SSF53448">
    <property type="entry name" value="Nucleotide-diphospho-sugar transferases"/>
    <property type="match status" value="1"/>
</dbReference>
<dbReference type="EMBL" id="MFMW01000013">
    <property type="protein sequence ID" value="OGG87454.1"/>
    <property type="molecule type" value="Genomic_DNA"/>
</dbReference>
<feature type="domain" description="Glycosyltransferase 2-like" evidence="1">
    <location>
        <begin position="4"/>
        <end position="187"/>
    </location>
</feature>
<dbReference type="PANTHER" id="PTHR43179">
    <property type="entry name" value="RHAMNOSYLTRANSFERASE WBBL"/>
    <property type="match status" value="1"/>
</dbReference>
<evidence type="ECO:0000259" key="1">
    <source>
        <dbReference type="Pfam" id="PF00535"/>
    </source>
</evidence>
<evidence type="ECO:0000313" key="3">
    <source>
        <dbReference type="Proteomes" id="UP000179136"/>
    </source>
</evidence>
<sequence>MKLSIIVLNYKSKNLVKYFLKNVLNFNFDFNWEIVVVDNVSNDGINKLLKEQFPVVKFIGSPKNIGMGAGNNLGIKNSQGDYLLIVNPDITLNQASVQKLVDFLNQNPQVAIAGPKMINPDGSRQNTCYHWPKFLTFIYRRTWLGTTSVGKKHLRQFLYSSDELKKPKQVDWLLGGCFLVRRKAFDEVGLFDEKFFLFLEDTDLCRRMWQKNWQVWYIPQAAIIHLPHRLSAGERTIKDAFSRLTWIHLISWLKYFWKWRSG</sequence>
<dbReference type="Gene3D" id="3.90.550.10">
    <property type="entry name" value="Spore Coat Polysaccharide Biosynthesis Protein SpsA, Chain A"/>
    <property type="match status" value="1"/>
</dbReference>
<dbReference type="InterPro" id="IPR029044">
    <property type="entry name" value="Nucleotide-diphossugar_trans"/>
</dbReference>
<reference evidence="2 3" key="1">
    <citation type="journal article" date="2016" name="Nat. Commun.">
        <title>Thousands of microbial genomes shed light on interconnected biogeochemical processes in an aquifer system.</title>
        <authorList>
            <person name="Anantharaman K."/>
            <person name="Brown C.T."/>
            <person name="Hug L.A."/>
            <person name="Sharon I."/>
            <person name="Castelle C.J."/>
            <person name="Probst A.J."/>
            <person name="Thomas B.C."/>
            <person name="Singh A."/>
            <person name="Wilkins M.J."/>
            <person name="Karaoz U."/>
            <person name="Brodie E.L."/>
            <person name="Williams K.H."/>
            <person name="Hubbard S.S."/>
            <person name="Banfield J.F."/>
        </authorList>
    </citation>
    <scope>NUCLEOTIDE SEQUENCE [LARGE SCALE GENOMIC DNA]</scope>
</reference>
<dbReference type="CDD" id="cd04186">
    <property type="entry name" value="GT_2_like_c"/>
    <property type="match status" value="1"/>
</dbReference>
<accession>A0A1F6FNM3</accession>
<dbReference type="InterPro" id="IPR001173">
    <property type="entry name" value="Glyco_trans_2-like"/>
</dbReference>
<dbReference type="Proteomes" id="UP000179136">
    <property type="component" value="Unassembled WGS sequence"/>
</dbReference>
<evidence type="ECO:0000313" key="2">
    <source>
        <dbReference type="EMBL" id="OGG87454.1"/>
    </source>
</evidence>
<dbReference type="AlphaFoldDB" id="A0A1F6FNM3"/>
<dbReference type="STRING" id="1798561.A3B87_02090"/>
<proteinExistence type="predicted"/>